<dbReference type="SUPFAM" id="SSF109604">
    <property type="entry name" value="HD-domain/PDEase-like"/>
    <property type="match status" value="1"/>
</dbReference>
<dbReference type="Proteomes" id="UP000238924">
    <property type="component" value="Unassembled WGS sequence"/>
</dbReference>
<dbReference type="InterPro" id="IPR006674">
    <property type="entry name" value="HD_domain"/>
</dbReference>
<feature type="domain" description="HD" evidence="1">
    <location>
        <begin position="301"/>
        <end position="368"/>
    </location>
</feature>
<gene>
    <name evidence="2" type="ORF">DJ52_03870</name>
</gene>
<evidence type="ECO:0000259" key="1">
    <source>
        <dbReference type="Pfam" id="PF01966"/>
    </source>
</evidence>
<evidence type="ECO:0000313" key="3">
    <source>
        <dbReference type="Proteomes" id="UP000238924"/>
    </source>
</evidence>
<keyword evidence="3" id="KW-1185">Reference proteome</keyword>
<dbReference type="NCBIfam" id="TIGR00277">
    <property type="entry name" value="HDIG"/>
    <property type="match status" value="1"/>
</dbReference>
<dbReference type="EMBL" id="JJMJ01000060">
    <property type="protein sequence ID" value="PPS22610.1"/>
    <property type="molecule type" value="Genomic_DNA"/>
</dbReference>
<dbReference type="PANTHER" id="PTHR43155">
    <property type="entry name" value="CYCLIC DI-GMP PHOSPHODIESTERASE PA4108-RELATED"/>
    <property type="match status" value="1"/>
</dbReference>
<dbReference type="Pfam" id="PF01966">
    <property type="entry name" value="HD"/>
    <property type="match status" value="1"/>
</dbReference>
<evidence type="ECO:0000313" key="2">
    <source>
        <dbReference type="EMBL" id="PPS22610.1"/>
    </source>
</evidence>
<accession>A0ABX5B5K9</accession>
<name>A0ABX5B5K9_9SPIR</name>
<comment type="caution">
    <text evidence="2">The sequence shown here is derived from an EMBL/GenBank/DDBJ whole genome shotgun (WGS) entry which is preliminary data.</text>
</comment>
<organism evidence="2 3">
    <name type="scientific">Brachyspira murdochii</name>
    <dbReference type="NCBI Taxonomy" id="84378"/>
    <lineage>
        <taxon>Bacteria</taxon>
        <taxon>Pseudomonadati</taxon>
        <taxon>Spirochaetota</taxon>
        <taxon>Spirochaetia</taxon>
        <taxon>Brachyspirales</taxon>
        <taxon>Brachyspiraceae</taxon>
        <taxon>Brachyspira</taxon>
    </lineage>
</organism>
<proteinExistence type="predicted"/>
<dbReference type="RefSeq" id="WP_104618137.1">
    <property type="nucleotide sequence ID" value="NZ_JJMJ01000060.1"/>
</dbReference>
<dbReference type="InterPro" id="IPR006675">
    <property type="entry name" value="HDIG_dom"/>
</dbReference>
<dbReference type="PANTHER" id="PTHR43155:SF2">
    <property type="entry name" value="CYCLIC DI-GMP PHOSPHODIESTERASE PA4108"/>
    <property type="match status" value="1"/>
</dbReference>
<dbReference type="InterPro" id="IPR003607">
    <property type="entry name" value="HD/PDEase_dom"/>
</dbReference>
<sequence length="484" mass="56192">MSNDLTTKYDILTVKELKTIKDQLVSHNIPLFRVDKGKKIIPFPTEQLSLIIDNEKYNNLKLYIPKNFSVFIEEFKSITQADNSSNESETNQPYIFRTPKESEKEMGKRISEISKMTYKEKVSTIESYNTELKKIVVNEEVGINKNTAQQIVNVGNDVGLIAKVTMFESIQKIKGEEITQEQAKIENQEITETTTTLVTTIVDMLSKNTETQKVFDELRNYSDGGVMSHSNRVFISYVNFMAFYNNLINRRHLVHKIRTSYTNKYKKFYEQVETMFSKDSIRKNLATVEDCIDKGIKIIEEREMNLYSVGALLHDIGKVKDLDYFEGANGRDYERIKKHLFNSYALVSQTSEYPLEVILTVALHHEYYGLGYGPYDHLYKLKLAKDPHFQIKRIMTYDAKAIDECEAFAYFPAKMLEIIDVYDALIDPARKYRGGKTFTPEEALNIMREDFVEKHVKLDPILYDVFVEFLSNSIEQDLMACKLL</sequence>
<reference evidence="2 3" key="1">
    <citation type="submission" date="2014-04" db="EMBL/GenBank/DDBJ databases">
        <title>Whole genome sequence of 'Brachyspira hampsonii' D13-03603F2.</title>
        <authorList>
            <person name="Patterson A.H."/>
            <person name="Chaban B."/>
            <person name="Fernando C."/>
            <person name="Harding J.C."/>
            <person name="Hill J.E."/>
        </authorList>
    </citation>
    <scope>NUCLEOTIDE SEQUENCE [LARGE SCALE GENOMIC DNA]</scope>
    <source>
        <strain evidence="2 3">D13-03603F2</strain>
    </source>
</reference>
<dbReference type="CDD" id="cd00077">
    <property type="entry name" value="HDc"/>
    <property type="match status" value="1"/>
</dbReference>
<protein>
    <submittedName>
        <fullName evidence="2">Phosphohydrolase</fullName>
    </submittedName>
</protein>
<dbReference type="Gene3D" id="1.10.3210.10">
    <property type="entry name" value="Hypothetical protein af1432"/>
    <property type="match status" value="1"/>
</dbReference>